<evidence type="ECO:0000313" key="2">
    <source>
        <dbReference type="Proteomes" id="UP000276215"/>
    </source>
</evidence>
<organism evidence="1 2">
    <name type="scientific">Choiromyces venosus 120613-1</name>
    <dbReference type="NCBI Taxonomy" id="1336337"/>
    <lineage>
        <taxon>Eukaryota</taxon>
        <taxon>Fungi</taxon>
        <taxon>Dikarya</taxon>
        <taxon>Ascomycota</taxon>
        <taxon>Pezizomycotina</taxon>
        <taxon>Pezizomycetes</taxon>
        <taxon>Pezizales</taxon>
        <taxon>Tuberaceae</taxon>
        <taxon>Choiromyces</taxon>
    </lineage>
</organism>
<keyword evidence="2" id="KW-1185">Reference proteome</keyword>
<accession>A0A3N4J8X6</accession>
<dbReference type="EMBL" id="ML120434">
    <property type="protein sequence ID" value="RPA94676.1"/>
    <property type="molecule type" value="Genomic_DNA"/>
</dbReference>
<protein>
    <submittedName>
        <fullName evidence="1">Uncharacterized protein</fullName>
    </submittedName>
</protein>
<evidence type="ECO:0000313" key="1">
    <source>
        <dbReference type="EMBL" id="RPA94676.1"/>
    </source>
</evidence>
<name>A0A3N4J8X6_9PEZI</name>
<gene>
    <name evidence="1" type="ORF">L873DRAFT_1400990</name>
</gene>
<proteinExistence type="predicted"/>
<sequence length="182" mass="20869">MTTLEDGQLINAKQAHLDGCHRSWPNQCLSARTIKSSDKQLWLIGTDTSRCNESSARILEYSNRRALYQAYDSLNQLLKVFNTSGVTFFSPLNRLYPFRHTMFDFDSDGVLPLGFNNLAMFRLWRACGKRCEALAARLPSCDQDNKVYPEGTYRDWGIYAFTACELLRISLLLTEITLEFVC</sequence>
<reference evidence="1 2" key="1">
    <citation type="journal article" date="2018" name="Nat. Ecol. Evol.">
        <title>Pezizomycetes genomes reveal the molecular basis of ectomycorrhizal truffle lifestyle.</title>
        <authorList>
            <person name="Murat C."/>
            <person name="Payen T."/>
            <person name="Noel B."/>
            <person name="Kuo A."/>
            <person name="Morin E."/>
            <person name="Chen J."/>
            <person name="Kohler A."/>
            <person name="Krizsan K."/>
            <person name="Balestrini R."/>
            <person name="Da Silva C."/>
            <person name="Montanini B."/>
            <person name="Hainaut M."/>
            <person name="Levati E."/>
            <person name="Barry K.W."/>
            <person name="Belfiori B."/>
            <person name="Cichocki N."/>
            <person name="Clum A."/>
            <person name="Dockter R.B."/>
            <person name="Fauchery L."/>
            <person name="Guy J."/>
            <person name="Iotti M."/>
            <person name="Le Tacon F."/>
            <person name="Lindquist E.A."/>
            <person name="Lipzen A."/>
            <person name="Malagnac F."/>
            <person name="Mello A."/>
            <person name="Molinier V."/>
            <person name="Miyauchi S."/>
            <person name="Poulain J."/>
            <person name="Riccioni C."/>
            <person name="Rubini A."/>
            <person name="Sitrit Y."/>
            <person name="Splivallo R."/>
            <person name="Traeger S."/>
            <person name="Wang M."/>
            <person name="Zifcakova L."/>
            <person name="Wipf D."/>
            <person name="Zambonelli A."/>
            <person name="Paolocci F."/>
            <person name="Nowrousian M."/>
            <person name="Ottonello S."/>
            <person name="Baldrian P."/>
            <person name="Spatafora J.W."/>
            <person name="Henrissat B."/>
            <person name="Nagy L.G."/>
            <person name="Aury J.M."/>
            <person name="Wincker P."/>
            <person name="Grigoriev I.V."/>
            <person name="Bonfante P."/>
            <person name="Martin F.M."/>
        </authorList>
    </citation>
    <scope>NUCLEOTIDE SEQUENCE [LARGE SCALE GENOMIC DNA]</scope>
    <source>
        <strain evidence="1 2">120613-1</strain>
    </source>
</reference>
<dbReference type="Proteomes" id="UP000276215">
    <property type="component" value="Unassembled WGS sequence"/>
</dbReference>
<dbReference type="AlphaFoldDB" id="A0A3N4J8X6"/>